<evidence type="ECO:0000256" key="7">
    <source>
        <dbReference type="ARBA" id="ARBA00036525"/>
    </source>
</evidence>
<evidence type="ECO:0000256" key="1">
    <source>
        <dbReference type="ARBA" id="ARBA00007374"/>
    </source>
</evidence>
<keyword evidence="5" id="KW-0067">ATP-binding</keyword>
<dbReference type="GO" id="GO:0008440">
    <property type="term" value="F:inositol-1,4,5-trisphosphate 3-kinase activity"/>
    <property type="evidence" value="ECO:0007669"/>
    <property type="project" value="TreeGrafter"/>
</dbReference>
<evidence type="ECO:0000256" key="4">
    <source>
        <dbReference type="ARBA" id="ARBA00022777"/>
    </source>
</evidence>
<sequence length="457" mass="51893">MIVQHENIESFSFPDVCNEVSLTQPMMTTYMRQKSTQEFLMMNGASSKYFDPGDENQNSIYPPGTVPLEYQVAGHTFGDGKSELGMLKRKDGLVLKPIEKAVYGERELKFYQELQKATDPLSVALRSFVPEFHGATVLKMQEKDVRFIVLKDATFGFAEPCIMDIKIGRQTWDPEASFEKMEGERKKYAECKRDLGFCIPGFQVYRIATGKVLKLGKDYGKRLNKNTVKDALRLFLNAEAGLSRELMLQLLACLWRILCWYRSQRRFRFYSSSLLLVYDARKLRQCLRTDLPIRVNHQRPSPLKLSASTGSFNGGPLSPDHLASQGPCFELPSRSSTSSAGSLSPSVPSTPTTPSTYKPASCFGEDSWHVAFEKIRRTHSFINNYEKDLQSVKEDYSSQLDDLISADRPGSRDFWATVKMIDFAHVFPTQNDEPDTNYLDGLENLVNIFESLMEEAV</sequence>
<dbReference type="Proteomes" id="UP001378592">
    <property type="component" value="Unassembled WGS sequence"/>
</dbReference>
<accession>A0AAN9V6H2</accession>
<evidence type="ECO:0000256" key="3">
    <source>
        <dbReference type="ARBA" id="ARBA00022741"/>
    </source>
</evidence>
<reference evidence="10 11" key="1">
    <citation type="submission" date="2024-03" db="EMBL/GenBank/DDBJ databases">
        <title>The genome assembly and annotation of the cricket Gryllus longicercus Weissman &amp; Gray.</title>
        <authorList>
            <person name="Szrajer S."/>
            <person name="Gray D."/>
            <person name="Ylla G."/>
        </authorList>
    </citation>
    <scope>NUCLEOTIDE SEQUENCE [LARGE SCALE GENOMIC DNA]</scope>
    <source>
        <strain evidence="10">DAG 2021-001</strain>
        <tissue evidence="10">Whole body minus gut</tissue>
    </source>
</reference>
<dbReference type="PANTHER" id="PTHR12400">
    <property type="entry name" value="INOSITOL POLYPHOSPHATE KINASE"/>
    <property type="match status" value="1"/>
</dbReference>
<dbReference type="Gene3D" id="3.30.470.160">
    <property type="entry name" value="Inositol polyphosphate kinase"/>
    <property type="match status" value="1"/>
</dbReference>
<evidence type="ECO:0000313" key="11">
    <source>
        <dbReference type="Proteomes" id="UP001378592"/>
    </source>
</evidence>
<keyword evidence="4 8" id="KW-0418">Kinase</keyword>
<gene>
    <name evidence="10" type="ORF">R5R35_007171</name>
</gene>
<name>A0AAN9V6H2_9ORTH</name>
<keyword evidence="2 8" id="KW-0808">Transferase</keyword>
<organism evidence="10 11">
    <name type="scientific">Gryllus longicercus</name>
    <dbReference type="NCBI Taxonomy" id="2509291"/>
    <lineage>
        <taxon>Eukaryota</taxon>
        <taxon>Metazoa</taxon>
        <taxon>Ecdysozoa</taxon>
        <taxon>Arthropoda</taxon>
        <taxon>Hexapoda</taxon>
        <taxon>Insecta</taxon>
        <taxon>Pterygota</taxon>
        <taxon>Neoptera</taxon>
        <taxon>Polyneoptera</taxon>
        <taxon>Orthoptera</taxon>
        <taxon>Ensifera</taxon>
        <taxon>Gryllidea</taxon>
        <taxon>Grylloidea</taxon>
        <taxon>Gryllidae</taxon>
        <taxon>Gryllinae</taxon>
        <taxon>Gryllus</taxon>
    </lineage>
</organism>
<evidence type="ECO:0000256" key="8">
    <source>
        <dbReference type="RuleBase" id="RU363090"/>
    </source>
</evidence>
<dbReference type="GO" id="GO:0005524">
    <property type="term" value="F:ATP binding"/>
    <property type="evidence" value="ECO:0007669"/>
    <property type="project" value="UniProtKB-KW"/>
</dbReference>
<evidence type="ECO:0000256" key="2">
    <source>
        <dbReference type="ARBA" id="ARBA00022679"/>
    </source>
</evidence>
<feature type="region of interest" description="Disordered" evidence="9">
    <location>
        <begin position="331"/>
        <end position="358"/>
    </location>
</feature>
<dbReference type="GO" id="GO:0051765">
    <property type="term" value="F:inositol tetrakisphosphate kinase activity"/>
    <property type="evidence" value="ECO:0007669"/>
    <property type="project" value="TreeGrafter"/>
</dbReference>
<proteinExistence type="inferred from homology"/>
<evidence type="ECO:0000256" key="5">
    <source>
        <dbReference type="ARBA" id="ARBA00022840"/>
    </source>
</evidence>
<dbReference type="EC" id="2.7.-.-" evidence="8"/>
<dbReference type="GO" id="GO:0005634">
    <property type="term" value="C:nucleus"/>
    <property type="evidence" value="ECO:0007669"/>
    <property type="project" value="TreeGrafter"/>
</dbReference>
<protein>
    <recommendedName>
        <fullName evidence="8">Kinase</fullName>
        <ecNumber evidence="8">2.7.-.-</ecNumber>
    </recommendedName>
</protein>
<dbReference type="GO" id="GO:0005737">
    <property type="term" value="C:cytoplasm"/>
    <property type="evidence" value="ECO:0007669"/>
    <property type="project" value="TreeGrafter"/>
</dbReference>
<dbReference type="Pfam" id="PF03770">
    <property type="entry name" value="IPK"/>
    <property type="match status" value="1"/>
</dbReference>
<dbReference type="SUPFAM" id="SSF56104">
    <property type="entry name" value="SAICAR synthase-like"/>
    <property type="match status" value="1"/>
</dbReference>
<dbReference type="InterPro" id="IPR038286">
    <property type="entry name" value="IPK_sf"/>
</dbReference>
<dbReference type="PANTHER" id="PTHR12400:SF51">
    <property type="entry name" value="INOSITOL POLYPHOSPHATE MULTIKINASE"/>
    <property type="match status" value="1"/>
</dbReference>
<comment type="catalytic activity">
    <reaction evidence="7">
        <text>1D-myo-inositol 1,3,4,6-tetrakisphosphate + ATP = 1D-myo-inositol 1,3,4,5,6-pentakisphosphate + ADP + H(+)</text>
        <dbReference type="Rhea" id="RHEA:12717"/>
        <dbReference type="ChEBI" id="CHEBI:15378"/>
        <dbReference type="ChEBI" id="CHEBI:30616"/>
        <dbReference type="ChEBI" id="CHEBI:57660"/>
        <dbReference type="ChEBI" id="CHEBI:57733"/>
        <dbReference type="ChEBI" id="CHEBI:456216"/>
        <dbReference type="EC" id="2.7.1.140"/>
    </reaction>
</comment>
<dbReference type="InterPro" id="IPR005522">
    <property type="entry name" value="IPK"/>
</dbReference>
<comment type="similarity">
    <text evidence="1 8">Belongs to the inositol phosphokinase (IPK) family.</text>
</comment>
<dbReference type="GO" id="GO:0032958">
    <property type="term" value="P:inositol phosphate biosynthetic process"/>
    <property type="evidence" value="ECO:0007669"/>
    <property type="project" value="InterPro"/>
</dbReference>
<comment type="caution">
    <text evidence="10">The sequence shown here is derived from an EMBL/GenBank/DDBJ whole genome shotgun (WGS) entry which is preliminary data.</text>
</comment>
<evidence type="ECO:0000256" key="9">
    <source>
        <dbReference type="SAM" id="MobiDB-lite"/>
    </source>
</evidence>
<keyword evidence="11" id="KW-1185">Reference proteome</keyword>
<keyword evidence="3" id="KW-0547">Nucleotide-binding</keyword>
<evidence type="ECO:0000313" key="10">
    <source>
        <dbReference type="EMBL" id="KAK7792499.1"/>
    </source>
</evidence>
<feature type="compositionally biased region" description="Low complexity" evidence="9">
    <location>
        <begin position="332"/>
        <end position="356"/>
    </location>
</feature>
<dbReference type="EMBL" id="JAZDUA010000444">
    <property type="protein sequence ID" value="KAK7792499.1"/>
    <property type="molecule type" value="Genomic_DNA"/>
</dbReference>
<dbReference type="AlphaFoldDB" id="A0AAN9V6H2"/>
<evidence type="ECO:0000256" key="6">
    <source>
        <dbReference type="ARBA" id="ARBA00036164"/>
    </source>
</evidence>
<comment type="catalytic activity">
    <reaction evidence="6">
        <text>1D-myo-inositol 1,4,5-trisphosphate + 2 ATP = 1D-myo-inositol 1,3,4,5,6-pentakisphosphate + 2 ADP + 2 H(+)</text>
        <dbReference type="Rhea" id="RHEA:32359"/>
        <dbReference type="ChEBI" id="CHEBI:15378"/>
        <dbReference type="ChEBI" id="CHEBI:30616"/>
        <dbReference type="ChEBI" id="CHEBI:57733"/>
        <dbReference type="ChEBI" id="CHEBI:203600"/>
        <dbReference type="ChEBI" id="CHEBI:456216"/>
        <dbReference type="EC" id="2.7.1.151"/>
    </reaction>
</comment>